<dbReference type="PROSITE" id="PS00178">
    <property type="entry name" value="AA_TRNA_LIGASE_I"/>
    <property type="match status" value="1"/>
</dbReference>
<dbReference type="SUPFAM" id="SSF52374">
    <property type="entry name" value="Nucleotidylyl transferase"/>
    <property type="match status" value="1"/>
</dbReference>
<dbReference type="InterPro" id="IPR000924">
    <property type="entry name" value="Glu/Gln-tRNA-synth"/>
</dbReference>
<feature type="domain" description="Glutamyl/glutaminyl-tRNA synthetase class Ib catalytic" evidence="8">
    <location>
        <begin position="2"/>
        <end position="311"/>
    </location>
</feature>
<comment type="function">
    <text evidence="7">Catalyzes the attachment of glutamate to tRNA(Glu) in a two-step reaction: glutamate is first activated by ATP to form Glu-AMP and then transferred to the acceptor end of tRNA(Glu).</text>
</comment>
<evidence type="ECO:0000259" key="9">
    <source>
        <dbReference type="Pfam" id="PF19269"/>
    </source>
</evidence>
<name>A0A1F5E3A7_9BACT</name>
<comment type="subcellular location">
    <subcellularLocation>
        <location evidence="7">Cytoplasm</location>
    </subcellularLocation>
</comment>
<dbReference type="FunFam" id="3.40.50.620:FF:000045">
    <property type="entry name" value="Glutamate--tRNA ligase, mitochondrial"/>
    <property type="match status" value="1"/>
</dbReference>
<accession>A0A1F5E3A7</accession>
<dbReference type="EC" id="6.1.1.17" evidence="7"/>
<dbReference type="SUPFAM" id="SSF48163">
    <property type="entry name" value="An anticodon-binding domain of class I aminoacyl-tRNA synthetases"/>
    <property type="match status" value="1"/>
</dbReference>
<dbReference type="Proteomes" id="UP000178583">
    <property type="component" value="Unassembled WGS sequence"/>
</dbReference>
<dbReference type="AlphaFoldDB" id="A0A1F5E3A7"/>
<dbReference type="InterPro" id="IPR008925">
    <property type="entry name" value="aa_tRNA-synth_I_cd-bd_sf"/>
</dbReference>
<keyword evidence="5 7" id="KW-0648">Protein biosynthesis</keyword>
<evidence type="ECO:0000313" key="11">
    <source>
        <dbReference type="Proteomes" id="UP000178583"/>
    </source>
</evidence>
<comment type="similarity">
    <text evidence="1 7">Belongs to the class-I aminoacyl-tRNA synthetase family. Glutamate--tRNA ligase type 1 subfamily.</text>
</comment>
<dbReference type="InterPro" id="IPR020751">
    <property type="entry name" value="aa-tRNA-synth_I_codon-bd_sub2"/>
</dbReference>
<protein>
    <recommendedName>
        <fullName evidence="7">Glutamate--tRNA ligase</fullName>
        <ecNumber evidence="7">6.1.1.17</ecNumber>
    </recommendedName>
    <alternativeName>
        <fullName evidence="7">Glutamyl-tRNA synthetase</fullName>
        <shortName evidence="7">GluRS</shortName>
    </alternativeName>
</protein>
<dbReference type="InterPro" id="IPR001412">
    <property type="entry name" value="aa-tRNA-synth_I_CS"/>
</dbReference>
<gene>
    <name evidence="7" type="primary">gltX</name>
    <name evidence="10" type="ORF">A2215_02115</name>
</gene>
<dbReference type="InterPro" id="IPR014729">
    <property type="entry name" value="Rossmann-like_a/b/a_fold"/>
</dbReference>
<evidence type="ECO:0000313" key="10">
    <source>
        <dbReference type="EMBL" id="OGD61909.1"/>
    </source>
</evidence>
<dbReference type="Pfam" id="PF00749">
    <property type="entry name" value="tRNA-synt_1c"/>
    <property type="match status" value="1"/>
</dbReference>
<dbReference type="GO" id="GO:0004818">
    <property type="term" value="F:glutamate-tRNA ligase activity"/>
    <property type="evidence" value="ECO:0007669"/>
    <property type="project" value="UniProtKB-UniRule"/>
</dbReference>
<dbReference type="Gene3D" id="3.40.50.620">
    <property type="entry name" value="HUPs"/>
    <property type="match status" value="1"/>
</dbReference>
<comment type="subunit">
    <text evidence="7">Monomer.</text>
</comment>
<sequence>MIRTRFAPSPTGELHIGGARTALFAYLFAKSQGGEFLLRIEDTDRERFVERATERIIESLKWLGITPDNIEKPMIQSERLEEYKKHAFDLVRAGHAYICTCTKEMLEKDREEQIKSGVAPRYEGHCRKLKTKSEKLKAIEGKYIIRMKMPDEGKIIVDDLIRGKVEFDASLLDDQIILKSDGFPTYHLASVIDDHEMGITHVIRAEEWLSSTPKHLKLYQMFGWDAPEFAHLPMILGPDHKKLSKRHGATSISDHKAEGYLPEALVNFMAFLGWNPKDDSKQYFSLQELTEEFKIKNVNKSAAVFDIEKLRSLNEYYLRTYELTNLKTKERLTEGESGLIKRGGYKTLKEAEDYLQKLRKTPEYDPKSLIFKKSSEETTKKGLELACEKLSSCERWESESIQRSLAEAVGEGGLTNGDVFWPVRVALSGEEKSPSPVELMVALGKGESVKRVKEAIKKLK</sequence>
<keyword evidence="6 7" id="KW-0030">Aminoacyl-tRNA synthetase</keyword>
<comment type="caution">
    <text evidence="7">Lacks conserved residue(s) required for the propagation of feature annotation.</text>
</comment>
<comment type="caution">
    <text evidence="10">The sequence shown here is derived from an EMBL/GenBank/DDBJ whole genome shotgun (WGS) entry which is preliminary data.</text>
</comment>
<dbReference type="GO" id="GO:0006424">
    <property type="term" value="P:glutamyl-tRNA aminoacylation"/>
    <property type="evidence" value="ECO:0007669"/>
    <property type="project" value="UniProtKB-UniRule"/>
</dbReference>
<comment type="catalytic activity">
    <reaction evidence="7">
        <text>tRNA(Glu) + L-glutamate + ATP = L-glutamyl-tRNA(Glu) + AMP + diphosphate</text>
        <dbReference type="Rhea" id="RHEA:23540"/>
        <dbReference type="Rhea" id="RHEA-COMP:9663"/>
        <dbReference type="Rhea" id="RHEA-COMP:9680"/>
        <dbReference type="ChEBI" id="CHEBI:29985"/>
        <dbReference type="ChEBI" id="CHEBI:30616"/>
        <dbReference type="ChEBI" id="CHEBI:33019"/>
        <dbReference type="ChEBI" id="CHEBI:78442"/>
        <dbReference type="ChEBI" id="CHEBI:78520"/>
        <dbReference type="ChEBI" id="CHEBI:456215"/>
        <dbReference type="EC" id="6.1.1.17"/>
    </reaction>
</comment>
<feature type="binding site" evidence="7">
    <location>
        <position position="245"/>
    </location>
    <ligand>
        <name>ATP</name>
        <dbReference type="ChEBI" id="CHEBI:30616"/>
    </ligand>
</feature>
<dbReference type="GO" id="GO:0005524">
    <property type="term" value="F:ATP binding"/>
    <property type="evidence" value="ECO:0007669"/>
    <property type="project" value="UniProtKB-UniRule"/>
</dbReference>
<dbReference type="InterPro" id="IPR020058">
    <property type="entry name" value="Glu/Gln-tRNA-synth_Ib_cat-dom"/>
</dbReference>
<evidence type="ECO:0000259" key="8">
    <source>
        <dbReference type="Pfam" id="PF00749"/>
    </source>
</evidence>
<dbReference type="NCBIfam" id="TIGR00464">
    <property type="entry name" value="gltX_bact"/>
    <property type="match status" value="1"/>
</dbReference>
<evidence type="ECO:0000256" key="3">
    <source>
        <dbReference type="ARBA" id="ARBA00022741"/>
    </source>
</evidence>
<keyword evidence="4 7" id="KW-0067">ATP-binding</keyword>
<dbReference type="PANTHER" id="PTHR43311:SF2">
    <property type="entry name" value="GLUTAMATE--TRNA LIGASE, MITOCHONDRIAL-RELATED"/>
    <property type="match status" value="1"/>
</dbReference>
<dbReference type="GO" id="GO:0005829">
    <property type="term" value="C:cytosol"/>
    <property type="evidence" value="ECO:0007669"/>
    <property type="project" value="TreeGrafter"/>
</dbReference>
<feature type="domain" description="Aminoacyl-tRNA synthetase class I anticodon-binding" evidence="9">
    <location>
        <begin position="344"/>
        <end position="456"/>
    </location>
</feature>
<evidence type="ECO:0000256" key="1">
    <source>
        <dbReference type="ARBA" id="ARBA00007894"/>
    </source>
</evidence>
<evidence type="ECO:0000256" key="4">
    <source>
        <dbReference type="ARBA" id="ARBA00022840"/>
    </source>
</evidence>
<keyword evidence="3 7" id="KW-0547">Nucleotide-binding</keyword>
<dbReference type="InterPro" id="IPR033910">
    <property type="entry name" value="GluRS_core"/>
</dbReference>
<dbReference type="CDD" id="cd00808">
    <property type="entry name" value="GluRS_core"/>
    <property type="match status" value="1"/>
</dbReference>
<feature type="short sequence motif" description="'KMSKS' region" evidence="7">
    <location>
        <begin position="242"/>
        <end position="246"/>
    </location>
</feature>
<dbReference type="GO" id="GO:0000049">
    <property type="term" value="F:tRNA binding"/>
    <property type="evidence" value="ECO:0007669"/>
    <property type="project" value="InterPro"/>
</dbReference>
<feature type="short sequence motif" description="'HIGH' region" evidence="7">
    <location>
        <begin position="8"/>
        <end position="18"/>
    </location>
</feature>
<dbReference type="HAMAP" id="MF_00022">
    <property type="entry name" value="Glu_tRNA_synth_type1"/>
    <property type="match status" value="1"/>
</dbReference>
<evidence type="ECO:0000256" key="7">
    <source>
        <dbReference type="HAMAP-Rule" id="MF_00022"/>
    </source>
</evidence>
<dbReference type="EMBL" id="MEZY01000058">
    <property type="protein sequence ID" value="OGD61909.1"/>
    <property type="molecule type" value="Genomic_DNA"/>
</dbReference>
<reference evidence="10 11" key="1">
    <citation type="journal article" date="2016" name="Nat. Commun.">
        <title>Thousands of microbial genomes shed light on interconnected biogeochemical processes in an aquifer system.</title>
        <authorList>
            <person name="Anantharaman K."/>
            <person name="Brown C.T."/>
            <person name="Hug L.A."/>
            <person name="Sharon I."/>
            <person name="Castelle C.J."/>
            <person name="Probst A.J."/>
            <person name="Thomas B.C."/>
            <person name="Singh A."/>
            <person name="Wilkins M.J."/>
            <person name="Karaoz U."/>
            <person name="Brodie E.L."/>
            <person name="Williams K.H."/>
            <person name="Hubbard S.S."/>
            <person name="Banfield J.F."/>
        </authorList>
    </citation>
    <scope>NUCLEOTIDE SEQUENCE [LARGE SCALE GENOMIC DNA]</scope>
</reference>
<dbReference type="STRING" id="1797472.A2215_02115"/>
<dbReference type="PRINTS" id="PR00987">
    <property type="entry name" value="TRNASYNTHGLU"/>
</dbReference>
<keyword evidence="7" id="KW-0963">Cytoplasm</keyword>
<evidence type="ECO:0000256" key="2">
    <source>
        <dbReference type="ARBA" id="ARBA00022598"/>
    </source>
</evidence>
<organism evidence="10 11">
    <name type="scientific">Candidatus Berkelbacteria bacterium RIFOXYA2_FULL_43_10</name>
    <dbReference type="NCBI Taxonomy" id="1797472"/>
    <lineage>
        <taxon>Bacteria</taxon>
        <taxon>Candidatus Berkelbacteria</taxon>
    </lineage>
</organism>
<dbReference type="InterPro" id="IPR045462">
    <property type="entry name" value="aa-tRNA-synth_I_cd-bd"/>
</dbReference>
<dbReference type="InterPro" id="IPR049940">
    <property type="entry name" value="GluQ/Sye"/>
</dbReference>
<dbReference type="PANTHER" id="PTHR43311">
    <property type="entry name" value="GLUTAMATE--TRNA LIGASE"/>
    <property type="match status" value="1"/>
</dbReference>
<dbReference type="Gene3D" id="1.10.10.350">
    <property type="match status" value="1"/>
</dbReference>
<keyword evidence="2 7" id="KW-0436">Ligase</keyword>
<evidence type="ECO:0000256" key="5">
    <source>
        <dbReference type="ARBA" id="ARBA00022917"/>
    </source>
</evidence>
<evidence type="ECO:0000256" key="6">
    <source>
        <dbReference type="ARBA" id="ARBA00023146"/>
    </source>
</evidence>
<dbReference type="Pfam" id="PF19269">
    <property type="entry name" value="Anticodon_2"/>
    <property type="match status" value="1"/>
</dbReference>
<dbReference type="GO" id="GO:0008270">
    <property type="term" value="F:zinc ion binding"/>
    <property type="evidence" value="ECO:0007669"/>
    <property type="project" value="InterPro"/>
</dbReference>
<dbReference type="InterPro" id="IPR004527">
    <property type="entry name" value="Glu-tRNA-ligase_bac/mito"/>
</dbReference>
<proteinExistence type="inferred from homology"/>